<dbReference type="Gene3D" id="1.50.10.10">
    <property type="match status" value="1"/>
</dbReference>
<keyword evidence="4" id="KW-1185">Reference proteome</keyword>
<sequence length="700" mass="78737">MDYRVIKENDLFLLTDDKGNIPVDNTYGLGLYTKDTRFLSKFDLKINGEDPILLSSSADENYSARILLTNPHMEEDGELILWRESIQLERKRLIYNGVLYETIQVKSFFPKPVEFDISLLLDVDFTDMFIVRGFQYGEVGERSGEERTDNGINYYYEGADHVKRATKVTWDRKADTVSDTEGITFHFSLSHSEVQSVTFTIIPEIGGQSGKAIAPDDAHEKLEASYREWEEGTTKVQCDSPALQRLVERGVLDLRVLLTDIGFGRFPVAGLPWFGVPFGRDSLIAALQMLPFNPEIAKGTLMTMASQQGTKADPWRDEQPGKIMHEIRYGELAATGQIPFTPYYGTIDATPLFLILLTEYTKWTGDLVLAEELKQNVEDALKWIDQYGDRDGDGFVEYHQESSKGIANQGWKDSDDSVVHRNGDYAETPIALSEVQGYVYQAKMGIADLYEKSGKSDEAVRLREQAQQLKRNFHDRFWMEDQSFYAIALDKDKNQVGTMTSNPGHVLFSGMMDEIHAHQTVDQLVSPRFFSGYGIRTMAEGEAGYNPMSYHDGSVWPHDNSMILLGMSKTNHQKEANKIMDGLIQAAQDFEYDRLPELFCGYGTSAGRAVKYPVACSPQAWAAGTPLVFIQTMLGLFPDGLNGVIHLSPRLIDQVNELKVTRMKIGQGHLSLSVKKKDGKDVVSVDHNTTGYEVLLSEQA</sequence>
<evidence type="ECO:0000259" key="2">
    <source>
        <dbReference type="Pfam" id="PF22422"/>
    </source>
</evidence>
<protein>
    <submittedName>
        <fullName evidence="3">Amylo-alpha-1,6-glucosidase</fullName>
    </submittedName>
</protein>
<dbReference type="SUPFAM" id="SSF48208">
    <property type="entry name" value="Six-hairpin glycosidases"/>
    <property type="match status" value="1"/>
</dbReference>
<dbReference type="InterPro" id="IPR032856">
    <property type="entry name" value="GDE_N_bis"/>
</dbReference>
<feature type="domain" description="Mannosylglycerate hydrolase MGH1-like glycoside hydrolase" evidence="2">
    <location>
        <begin position="281"/>
        <end position="589"/>
    </location>
</feature>
<accession>A0ABT8E3G0</accession>
<dbReference type="InterPro" id="IPR012341">
    <property type="entry name" value="6hp_glycosidase-like_sf"/>
</dbReference>
<dbReference type="Proteomes" id="UP001168694">
    <property type="component" value="Unassembled WGS sequence"/>
</dbReference>
<dbReference type="Pfam" id="PF14742">
    <property type="entry name" value="GDE_N_bis"/>
    <property type="match status" value="1"/>
</dbReference>
<evidence type="ECO:0000313" key="4">
    <source>
        <dbReference type="Proteomes" id="UP001168694"/>
    </source>
</evidence>
<evidence type="ECO:0000259" key="1">
    <source>
        <dbReference type="Pfam" id="PF14742"/>
    </source>
</evidence>
<name>A0ABT8E3G0_9BACL</name>
<gene>
    <name evidence="3" type="ORF">QYF49_05245</name>
</gene>
<proteinExistence type="predicted"/>
<dbReference type="RefSeq" id="WP_290398549.1">
    <property type="nucleotide sequence ID" value="NZ_JAUHLN010000001.1"/>
</dbReference>
<reference evidence="3" key="1">
    <citation type="submission" date="2023-06" db="EMBL/GenBank/DDBJ databases">
        <title>Draft Genome Sequences of Representative Paenibacillus Polymyxa, Bacillus cereus, Fictibacillus sp., and Brevibacillus agri Strains Isolated from Amazonian Dark Earth.</title>
        <authorList>
            <person name="Pellegrinetti T.A."/>
            <person name="Cunha I.C.M."/>
            <person name="Chaves M.G."/>
            <person name="Freitas A.S."/>
            <person name="Silva A.V.R."/>
            <person name="Tsai S.M."/>
            <person name="Mendes L.W."/>
        </authorList>
    </citation>
    <scope>NUCLEOTIDE SEQUENCE</scope>
    <source>
        <strain evidence="3">CENA-BCM004</strain>
    </source>
</reference>
<dbReference type="InterPro" id="IPR054491">
    <property type="entry name" value="MGH1-like_GH"/>
</dbReference>
<organism evidence="3 4">
    <name type="scientific">Fictibacillus terranigra</name>
    <dbReference type="NCBI Taxonomy" id="3058424"/>
    <lineage>
        <taxon>Bacteria</taxon>
        <taxon>Bacillati</taxon>
        <taxon>Bacillota</taxon>
        <taxon>Bacilli</taxon>
        <taxon>Bacillales</taxon>
        <taxon>Fictibacillaceae</taxon>
        <taxon>Fictibacillus</taxon>
    </lineage>
</organism>
<evidence type="ECO:0000313" key="3">
    <source>
        <dbReference type="EMBL" id="MDN4072435.1"/>
    </source>
</evidence>
<feature type="domain" description="Putative glycogen debranching enzyme N-terminal" evidence="1">
    <location>
        <begin position="6"/>
        <end position="199"/>
    </location>
</feature>
<dbReference type="InterPro" id="IPR008928">
    <property type="entry name" value="6-hairpin_glycosidase_sf"/>
</dbReference>
<comment type="caution">
    <text evidence="3">The sequence shown here is derived from an EMBL/GenBank/DDBJ whole genome shotgun (WGS) entry which is preliminary data.</text>
</comment>
<dbReference type="Pfam" id="PF22422">
    <property type="entry name" value="MGH1-like_GH"/>
    <property type="match status" value="1"/>
</dbReference>
<dbReference type="EMBL" id="JAUHLN010000001">
    <property type="protein sequence ID" value="MDN4072435.1"/>
    <property type="molecule type" value="Genomic_DNA"/>
</dbReference>